<evidence type="ECO:0000313" key="1">
    <source>
        <dbReference type="EMBL" id="MBO0510305.1"/>
    </source>
</evidence>
<sequence>MAYPQLVSVEAAVVAVREVAQEYQLEVEVTHDIGADQTSRRTAAGVFAIMDADGSMPHEAYVELGGRPAVTVQLFPDGDAKITVEGVEFHDIPRDSVPVFLRSVYGGLAHVTGKLFPPGHWLVVPLPGDQTYKEMVLRGAGLSRWLSARVRP</sequence>
<protein>
    <submittedName>
        <fullName evidence="1">Uncharacterized protein</fullName>
    </submittedName>
</protein>
<evidence type="ECO:0000313" key="2">
    <source>
        <dbReference type="Proteomes" id="UP000664167"/>
    </source>
</evidence>
<organism evidence="1 2">
    <name type="scientific">Streptomyces beijiangensis</name>
    <dbReference type="NCBI Taxonomy" id="163361"/>
    <lineage>
        <taxon>Bacteria</taxon>
        <taxon>Bacillati</taxon>
        <taxon>Actinomycetota</taxon>
        <taxon>Actinomycetes</taxon>
        <taxon>Kitasatosporales</taxon>
        <taxon>Streptomycetaceae</taxon>
        <taxon>Streptomyces</taxon>
    </lineage>
</organism>
<gene>
    <name evidence="1" type="ORF">J0695_00540</name>
</gene>
<name>A0A939JFR2_9ACTN</name>
<comment type="caution">
    <text evidence="1">The sequence shown here is derived from an EMBL/GenBank/DDBJ whole genome shotgun (WGS) entry which is preliminary data.</text>
</comment>
<dbReference type="RefSeq" id="WP_206958941.1">
    <property type="nucleotide sequence ID" value="NZ_BAAAJJ010000003.1"/>
</dbReference>
<keyword evidence="2" id="KW-1185">Reference proteome</keyword>
<dbReference type="AlphaFoldDB" id="A0A939JFR2"/>
<dbReference type="Proteomes" id="UP000664167">
    <property type="component" value="Unassembled WGS sequence"/>
</dbReference>
<accession>A0A939JFR2</accession>
<dbReference type="EMBL" id="JAFLRJ010000004">
    <property type="protein sequence ID" value="MBO0510305.1"/>
    <property type="molecule type" value="Genomic_DNA"/>
</dbReference>
<proteinExistence type="predicted"/>
<reference evidence="1" key="1">
    <citation type="submission" date="2021-03" db="EMBL/GenBank/DDBJ databases">
        <title>Streptomyces poriferae sp. nov., a novel marine sponge-derived Actinobacteria species with anti-MRSA activity.</title>
        <authorList>
            <person name="Sandoval-Powers M."/>
            <person name="Kralova S."/>
            <person name="Nguyen G.-S."/>
            <person name="Fawwal D."/>
            <person name="Degnes K."/>
            <person name="Klinkenberg G."/>
            <person name="Sletta H."/>
            <person name="Wentzel A."/>
            <person name="Liles M.R."/>
        </authorList>
    </citation>
    <scope>NUCLEOTIDE SEQUENCE</scope>
    <source>
        <strain evidence="1">DSM 41794</strain>
    </source>
</reference>